<dbReference type="Pfam" id="PF05226">
    <property type="entry name" value="CHASE2"/>
    <property type="match status" value="1"/>
</dbReference>
<dbReference type="KEGG" id="bsan:CHH28_19600"/>
<dbReference type="PANTHER" id="PTHR43081">
    <property type="entry name" value="ADENYLATE CYCLASE, TERMINAL-DIFFERENTIATION SPECIFIC-RELATED"/>
    <property type="match status" value="1"/>
</dbReference>
<gene>
    <name evidence="3" type="ORF">CHH28_19600</name>
</gene>
<dbReference type="GO" id="GO:0006171">
    <property type="term" value="P:cAMP biosynthetic process"/>
    <property type="evidence" value="ECO:0007669"/>
    <property type="project" value="TreeGrafter"/>
</dbReference>
<keyword evidence="1" id="KW-0472">Membrane</keyword>
<dbReference type="SUPFAM" id="SSF55073">
    <property type="entry name" value="Nucleotide cyclase"/>
    <property type="match status" value="1"/>
</dbReference>
<evidence type="ECO:0000313" key="3">
    <source>
        <dbReference type="EMBL" id="ASP40739.1"/>
    </source>
</evidence>
<feature type="transmembrane region" description="Helical" evidence="1">
    <location>
        <begin position="400"/>
        <end position="421"/>
    </location>
</feature>
<dbReference type="PROSITE" id="PS50125">
    <property type="entry name" value="GUANYLATE_CYCLASE_2"/>
    <property type="match status" value="1"/>
</dbReference>
<dbReference type="PANTHER" id="PTHR43081:SF1">
    <property type="entry name" value="ADENYLATE CYCLASE, TERMINAL-DIFFERENTIATION SPECIFIC"/>
    <property type="match status" value="1"/>
</dbReference>
<reference evidence="3 4" key="1">
    <citation type="submission" date="2017-07" db="EMBL/GenBank/DDBJ databases">
        <title>Annotated genome sequence of Bacterioplanes sanyensis isolated from Red Sea.</title>
        <authorList>
            <person name="Rehman Z.U."/>
        </authorList>
    </citation>
    <scope>NUCLEOTIDE SEQUENCE [LARGE SCALE GENOMIC DNA]</scope>
    <source>
        <strain evidence="3 4">NV9</strain>
    </source>
</reference>
<dbReference type="Proteomes" id="UP000202440">
    <property type="component" value="Chromosome"/>
</dbReference>
<sequence length="719" mass="80385">MVLVFVLALFSHSSGQSQHWLSRLDYLLFDVRFQWLGAPVVAASSDHRIVIVDVDEASLAEVGRWPWSRARLAQLVDRLADAGAAVVAFDVVFSEAEANPLDQAAERAQQINIPFVLPTWRAEIDADLTFARSIGAMDTVLGFFFLDQSVQHGVLPRPLQQWSVEQSQNTIHISKPGFAANIEVLQNSAQHAGFVTTFVDGDGVVRRSPMLIAHQHALYPSLSLATVMTYLLVDDVGIASVPVGELSALHHLHLLDQHIRTDAAGRVIVPFRGKKGSYVYVSAAQLLAGQVDSEILEGAIVLVGTSAQGLADLRTTPLQTQYPGVEVHANLIDGLLQGQFPYRPDWEAGALWVQTVLVGLLLSFLLPRLSPVLTVALCVACVLCVVALNYYWWATHGLDIRLAILLLLIFLLMLMSLADGFRREYLSRRRLRGMFDQYVPPAHIEHMMADPQQYQFDGESRTLTVLFSDIRNFTRISEQLSASELKQLLNRYFTPITRLIFDHDGTIDKYVGDMVVAFWGAPIADERHAHNAVAAALAILSVTETLSRRYEQQGLPAIRVGIGLNTGIMNVGDMGSAYRRSYTVLGDAVNLGSRLESITKYYQVPILVSEYTRQQAPEFVYQLVDCIQVKGKEQAVRVYRPLCHRTQLNDNIEEQLAKQQHAYGLYLARQWNAAEQAFSVLADLYPTCRFYNLYVQRCREFISQPPEEGWNGVYHHSSK</sequence>
<dbReference type="EMBL" id="CP022530">
    <property type="protein sequence ID" value="ASP40739.1"/>
    <property type="molecule type" value="Genomic_DNA"/>
</dbReference>
<keyword evidence="1" id="KW-1133">Transmembrane helix</keyword>
<dbReference type="InterPro" id="IPR001054">
    <property type="entry name" value="A/G_cyclase"/>
</dbReference>
<accession>A0A222FPP6</accession>
<keyword evidence="4" id="KW-1185">Reference proteome</keyword>
<dbReference type="SMART" id="SM00044">
    <property type="entry name" value="CYCc"/>
    <property type="match status" value="1"/>
</dbReference>
<dbReference type="GO" id="GO:0004016">
    <property type="term" value="F:adenylate cyclase activity"/>
    <property type="evidence" value="ECO:0007669"/>
    <property type="project" value="UniProtKB-ARBA"/>
</dbReference>
<dbReference type="CDD" id="cd07302">
    <property type="entry name" value="CHD"/>
    <property type="match status" value="1"/>
</dbReference>
<dbReference type="SMART" id="SM01080">
    <property type="entry name" value="CHASE2"/>
    <property type="match status" value="1"/>
</dbReference>
<organism evidence="3 4">
    <name type="scientific">Bacterioplanes sanyensis</name>
    <dbReference type="NCBI Taxonomy" id="1249553"/>
    <lineage>
        <taxon>Bacteria</taxon>
        <taxon>Pseudomonadati</taxon>
        <taxon>Pseudomonadota</taxon>
        <taxon>Gammaproteobacteria</taxon>
        <taxon>Oceanospirillales</taxon>
        <taxon>Oceanospirillaceae</taxon>
        <taxon>Bacterioplanes</taxon>
    </lineage>
</organism>
<dbReference type="InterPro" id="IPR007890">
    <property type="entry name" value="CHASE2"/>
</dbReference>
<name>A0A222FPP6_9GAMM</name>
<dbReference type="InterPro" id="IPR050697">
    <property type="entry name" value="Adenylyl/Guanylyl_Cyclase_3/4"/>
</dbReference>
<dbReference type="GO" id="GO:0035556">
    <property type="term" value="P:intracellular signal transduction"/>
    <property type="evidence" value="ECO:0007669"/>
    <property type="project" value="InterPro"/>
</dbReference>
<evidence type="ECO:0000313" key="4">
    <source>
        <dbReference type="Proteomes" id="UP000202440"/>
    </source>
</evidence>
<protein>
    <submittedName>
        <fullName evidence="3">Adenylate/guanylate cyclase domain-containing protein</fullName>
    </submittedName>
</protein>
<evidence type="ECO:0000259" key="2">
    <source>
        <dbReference type="PROSITE" id="PS50125"/>
    </source>
</evidence>
<feature type="transmembrane region" description="Helical" evidence="1">
    <location>
        <begin position="373"/>
        <end position="394"/>
    </location>
</feature>
<dbReference type="InterPro" id="IPR029787">
    <property type="entry name" value="Nucleotide_cyclase"/>
</dbReference>
<dbReference type="Pfam" id="PF00211">
    <property type="entry name" value="Guanylate_cyc"/>
    <property type="match status" value="1"/>
</dbReference>
<evidence type="ECO:0000256" key="1">
    <source>
        <dbReference type="SAM" id="Phobius"/>
    </source>
</evidence>
<dbReference type="Gene3D" id="3.30.70.1230">
    <property type="entry name" value="Nucleotide cyclase"/>
    <property type="match status" value="1"/>
</dbReference>
<keyword evidence="1" id="KW-0812">Transmembrane</keyword>
<dbReference type="AlphaFoldDB" id="A0A222FPP6"/>
<feature type="domain" description="Guanylate cyclase" evidence="2">
    <location>
        <begin position="464"/>
        <end position="596"/>
    </location>
</feature>
<proteinExistence type="predicted"/>